<dbReference type="Pfam" id="PF09388">
    <property type="entry name" value="SpoOE-like"/>
    <property type="match status" value="1"/>
</dbReference>
<keyword evidence="2" id="KW-1185">Reference proteome</keyword>
<name>A0ABW4DFF3_9BACL</name>
<protein>
    <submittedName>
        <fullName evidence="1">Spo0E family sporulation regulatory protein-aspartic acid phosphatase</fullName>
    </submittedName>
</protein>
<reference evidence="2" key="1">
    <citation type="journal article" date="2019" name="Int. J. Syst. Evol. Microbiol.">
        <title>The Global Catalogue of Microorganisms (GCM) 10K type strain sequencing project: providing services to taxonomists for standard genome sequencing and annotation.</title>
        <authorList>
            <consortium name="The Broad Institute Genomics Platform"/>
            <consortium name="The Broad Institute Genome Sequencing Center for Infectious Disease"/>
            <person name="Wu L."/>
            <person name="Ma J."/>
        </authorList>
    </citation>
    <scope>NUCLEOTIDE SEQUENCE [LARGE SCALE GENOMIC DNA]</scope>
    <source>
        <strain evidence="2">CCM 9147</strain>
    </source>
</reference>
<evidence type="ECO:0000313" key="2">
    <source>
        <dbReference type="Proteomes" id="UP001597340"/>
    </source>
</evidence>
<sequence length="47" mass="5716">MESARQRLHDLYELYGFGHACVLEQSMILDELINQYNRMYQTKKLHQ</sequence>
<dbReference type="Gene3D" id="4.10.280.10">
    <property type="entry name" value="Helix-loop-helix DNA-binding domain"/>
    <property type="match status" value="1"/>
</dbReference>
<comment type="caution">
    <text evidence="1">The sequence shown here is derived from an EMBL/GenBank/DDBJ whole genome shotgun (WGS) entry which is preliminary data.</text>
</comment>
<evidence type="ECO:0000313" key="1">
    <source>
        <dbReference type="EMBL" id="MFD1463382.1"/>
    </source>
</evidence>
<dbReference type="RefSeq" id="WP_229524252.1">
    <property type="nucleotide sequence ID" value="NZ_JAFFQR010000063.1"/>
</dbReference>
<dbReference type="SUPFAM" id="SSF140500">
    <property type="entry name" value="BAS1536-like"/>
    <property type="match status" value="1"/>
</dbReference>
<proteinExistence type="predicted"/>
<dbReference type="Proteomes" id="UP001597340">
    <property type="component" value="Unassembled WGS sequence"/>
</dbReference>
<gene>
    <name evidence="1" type="ORF">ACFQ5D_18755</name>
</gene>
<accession>A0ABW4DFF3</accession>
<dbReference type="InterPro" id="IPR018540">
    <property type="entry name" value="Spo0E-like"/>
</dbReference>
<dbReference type="InterPro" id="IPR037208">
    <property type="entry name" value="Spo0E-like_sf"/>
</dbReference>
<dbReference type="EMBL" id="JBHTNZ010000032">
    <property type="protein sequence ID" value="MFD1463382.1"/>
    <property type="molecule type" value="Genomic_DNA"/>
</dbReference>
<dbReference type="InterPro" id="IPR036638">
    <property type="entry name" value="HLH_DNA-bd_sf"/>
</dbReference>
<organism evidence="1 2">
    <name type="scientific">Paenibacillus farraposensis</name>
    <dbReference type="NCBI Taxonomy" id="2807095"/>
    <lineage>
        <taxon>Bacteria</taxon>
        <taxon>Bacillati</taxon>
        <taxon>Bacillota</taxon>
        <taxon>Bacilli</taxon>
        <taxon>Bacillales</taxon>
        <taxon>Paenibacillaceae</taxon>
        <taxon>Paenibacillus</taxon>
    </lineage>
</organism>